<protein>
    <submittedName>
        <fullName evidence="2">Uncharacterized protein</fullName>
    </submittedName>
</protein>
<name>A0A3E2WBG3_9FIRM</name>
<dbReference type="EMBL" id="QVIA01000054">
    <property type="protein sequence ID" value="RGC22801.1"/>
    <property type="molecule type" value="Genomic_DNA"/>
</dbReference>
<dbReference type="AlphaFoldDB" id="A0A3E2WBG3"/>
<proteinExistence type="predicted"/>
<reference evidence="2 3" key="1">
    <citation type="submission" date="2018-08" db="EMBL/GenBank/DDBJ databases">
        <title>A genome reference for cultivated species of the human gut microbiota.</title>
        <authorList>
            <person name="Zou Y."/>
            <person name="Xue W."/>
            <person name="Luo G."/>
        </authorList>
    </citation>
    <scope>NUCLEOTIDE SEQUENCE [LARGE SCALE GENOMIC DNA]</scope>
    <source>
        <strain evidence="2 3">AF19-21</strain>
    </source>
</reference>
<sequence>MNRIVQPDPTEIEVVPSKPLLGLLIIAVGAIFIFPLSIWGLFLFVIPGIAFFIFGIIFIMEGIKKFSERMKVKCPYCGKSWVVSKRMTASKCPSCRKTGVIKDGYMTAID</sequence>
<comment type="caution">
    <text evidence="2">The sequence shown here is derived from an EMBL/GenBank/DDBJ whole genome shotgun (WGS) entry which is preliminary data.</text>
</comment>
<dbReference type="RefSeq" id="WP_025654735.1">
    <property type="nucleotide sequence ID" value="NZ_QVIA01000054.1"/>
</dbReference>
<feature type="transmembrane region" description="Helical" evidence="1">
    <location>
        <begin position="20"/>
        <end position="38"/>
    </location>
</feature>
<gene>
    <name evidence="2" type="ORF">DWX41_22790</name>
</gene>
<evidence type="ECO:0000313" key="3">
    <source>
        <dbReference type="Proteomes" id="UP000261111"/>
    </source>
</evidence>
<feature type="transmembrane region" description="Helical" evidence="1">
    <location>
        <begin position="44"/>
        <end position="63"/>
    </location>
</feature>
<keyword evidence="1" id="KW-0472">Membrane</keyword>
<organism evidence="2 3">
    <name type="scientific">Hungatella hathewayi</name>
    <dbReference type="NCBI Taxonomy" id="154046"/>
    <lineage>
        <taxon>Bacteria</taxon>
        <taxon>Bacillati</taxon>
        <taxon>Bacillota</taxon>
        <taxon>Clostridia</taxon>
        <taxon>Lachnospirales</taxon>
        <taxon>Lachnospiraceae</taxon>
        <taxon>Hungatella</taxon>
    </lineage>
</organism>
<dbReference type="Proteomes" id="UP000261111">
    <property type="component" value="Unassembled WGS sequence"/>
</dbReference>
<accession>A0A3E2WBG3</accession>
<evidence type="ECO:0000313" key="2">
    <source>
        <dbReference type="EMBL" id="RGC22801.1"/>
    </source>
</evidence>
<keyword evidence="1" id="KW-1133">Transmembrane helix</keyword>
<evidence type="ECO:0000256" key="1">
    <source>
        <dbReference type="SAM" id="Phobius"/>
    </source>
</evidence>
<keyword evidence="1" id="KW-0812">Transmembrane</keyword>